<accession>A0A5B0M5Z7</accession>
<proteinExistence type="predicted"/>
<comment type="caution">
    <text evidence="1">The sequence shown here is derived from an EMBL/GenBank/DDBJ whole genome shotgun (WGS) entry which is preliminary data.</text>
</comment>
<organism evidence="1 2">
    <name type="scientific">Puccinia graminis f. sp. tritici</name>
    <dbReference type="NCBI Taxonomy" id="56615"/>
    <lineage>
        <taxon>Eukaryota</taxon>
        <taxon>Fungi</taxon>
        <taxon>Dikarya</taxon>
        <taxon>Basidiomycota</taxon>
        <taxon>Pucciniomycotina</taxon>
        <taxon>Pucciniomycetes</taxon>
        <taxon>Pucciniales</taxon>
        <taxon>Pucciniaceae</taxon>
        <taxon>Puccinia</taxon>
    </lineage>
</organism>
<dbReference type="EMBL" id="VSWC01000170">
    <property type="protein sequence ID" value="KAA1072245.1"/>
    <property type="molecule type" value="Genomic_DNA"/>
</dbReference>
<sequence>MDGALSFARYSILRMLLRKMIGKAIPSFIARCGLLVLQIKPSYMSLTPDRTRFVETITNIPDFQATIWPNEDEINGHLAEPLSFSESTPHLQASEPIFDFQVDQEETDHWLFTHELFQNEDDFRSHELLRPSYDHDLQDLPIASSNVFDEIFMPDGHGSPGVTPKRKANALISQQTDIETSSSRKRKVISEISGQGEIEIREELMEHPKESLRAHAEVDKVTGHSCPDTDSHNQNNGPSNIPTEQFIVNHLTSTRPLPATEITQGVGDDTESFFESLCTYRIASGAPPNQCSFWIPQEKVNKFLRTYRFYKSRKQLILQDCSRDINQQLGRIILFLSEERLDIDQYVIFTDQIMNPVQEKLKVWLNLQKSLAKRHNIAYCESVNHKRKIKSILDYVRNVTKISTFLIITDMCLLKKNATEIVSKNDVEEVLRFMKDLWEEDKANKAFQSREYLYIRRMQNLTCPDDNSNRKWYHGFTLWYYTSVSILKYWRENKRGGVEHSSSDRVHHFTIAQMVQLVIDNSDYETSGIYLKEN</sequence>
<dbReference type="Proteomes" id="UP000324748">
    <property type="component" value="Unassembled WGS sequence"/>
</dbReference>
<protein>
    <submittedName>
        <fullName evidence="1">Uncharacterized protein</fullName>
    </submittedName>
</protein>
<keyword evidence="2" id="KW-1185">Reference proteome</keyword>
<dbReference type="OrthoDB" id="2497963at2759"/>
<gene>
    <name evidence="1" type="ORF">PGT21_030977</name>
</gene>
<evidence type="ECO:0000313" key="1">
    <source>
        <dbReference type="EMBL" id="KAA1072245.1"/>
    </source>
</evidence>
<evidence type="ECO:0000313" key="2">
    <source>
        <dbReference type="Proteomes" id="UP000324748"/>
    </source>
</evidence>
<reference evidence="1 2" key="1">
    <citation type="submission" date="2019-05" db="EMBL/GenBank/DDBJ databases">
        <title>Emergence of the Ug99 lineage of the wheat stem rust pathogen through somatic hybridization.</title>
        <authorList>
            <person name="Li F."/>
            <person name="Upadhyaya N.M."/>
            <person name="Sperschneider J."/>
            <person name="Matny O."/>
            <person name="Nguyen-Phuc H."/>
            <person name="Mago R."/>
            <person name="Raley C."/>
            <person name="Miller M.E."/>
            <person name="Silverstein K.A.T."/>
            <person name="Henningsen E."/>
            <person name="Hirsch C.D."/>
            <person name="Visser B."/>
            <person name="Pretorius Z.A."/>
            <person name="Steffenson B.J."/>
            <person name="Schwessinger B."/>
            <person name="Dodds P.N."/>
            <person name="Figueroa M."/>
        </authorList>
    </citation>
    <scope>NUCLEOTIDE SEQUENCE [LARGE SCALE GENOMIC DNA]</scope>
    <source>
        <strain evidence="1">21-0</strain>
    </source>
</reference>
<dbReference type="AlphaFoldDB" id="A0A5B0M5Z7"/>
<name>A0A5B0M5Z7_PUCGR</name>